<gene>
    <name evidence="1" type="ORF">G7Y89_g9418</name>
</gene>
<dbReference type="EMBL" id="JAAMPI010000769">
    <property type="protein sequence ID" value="KAF4628742.1"/>
    <property type="molecule type" value="Genomic_DNA"/>
</dbReference>
<evidence type="ECO:0000313" key="2">
    <source>
        <dbReference type="Proteomes" id="UP000566819"/>
    </source>
</evidence>
<dbReference type="Proteomes" id="UP000566819">
    <property type="component" value="Unassembled WGS sequence"/>
</dbReference>
<keyword evidence="2" id="KW-1185">Reference proteome</keyword>
<evidence type="ECO:0000313" key="1">
    <source>
        <dbReference type="EMBL" id="KAF4628742.1"/>
    </source>
</evidence>
<reference evidence="1 2" key="1">
    <citation type="submission" date="2020-03" db="EMBL/GenBank/DDBJ databases">
        <title>Draft Genome Sequence of Cudoniella acicularis.</title>
        <authorList>
            <person name="Buettner E."/>
            <person name="Kellner H."/>
        </authorList>
    </citation>
    <scope>NUCLEOTIDE SEQUENCE [LARGE SCALE GENOMIC DNA]</scope>
    <source>
        <strain evidence="1 2">DSM 108380</strain>
    </source>
</reference>
<dbReference type="AlphaFoldDB" id="A0A8H4REQ6"/>
<protein>
    <submittedName>
        <fullName evidence="1">Uncharacterized protein</fullName>
    </submittedName>
</protein>
<accession>A0A8H4REQ6</accession>
<organism evidence="1 2">
    <name type="scientific">Cudoniella acicularis</name>
    <dbReference type="NCBI Taxonomy" id="354080"/>
    <lineage>
        <taxon>Eukaryota</taxon>
        <taxon>Fungi</taxon>
        <taxon>Dikarya</taxon>
        <taxon>Ascomycota</taxon>
        <taxon>Pezizomycotina</taxon>
        <taxon>Leotiomycetes</taxon>
        <taxon>Helotiales</taxon>
        <taxon>Tricladiaceae</taxon>
        <taxon>Cudoniella</taxon>
    </lineage>
</organism>
<name>A0A8H4REQ6_9HELO</name>
<proteinExistence type="predicted"/>
<comment type="caution">
    <text evidence="1">The sequence shown here is derived from an EMBL/GenBank/DDBJ whole genome shotgun (WGS) entry which is preliminary data.</text>
</comment>
<sequence>MAVYAELNGPAISVGDDIWRPQTISRKPLTWRFAVREWATPPVRLIAAKDCSTGEIHPGSGPELRKIWLTMLQLRDTGSLHVAMNAGKGPAASLRLSTADLLSISAITHPPLLRLPFGAWGRCWGCAQARALRPLPYYRDMIILRSASELNGLESRKSGVCGQNAATKPLVQQGFESDSWTGVVTRNYVAKTISTSLLFDSREIPSFWTSSTGQWTFSKGEMTRYERVD</sequence>